<dbReference type="EMBL" id="CP017675">
    <property type="protein sequence ID" value="APB33713.1"/>
    <property type="molecule type" value="Genomic_DNA"/>
</dbReference>
<dbReference type="RefSeq" id="WP_071454257.1">
    <property type="nucleotide sequence ID" value="NZ_CP017675.1"/>
</dbReference>
<dbReference type="InterPro" id="IPR026289">
    <property type="entry name" value="SBP_TakP-like"/>
</dbReference>
<dbReference type="AlphaFoldDB" id="A0A1J0ACR6"/>
<dbReference type="GO" id="GO:0031317">
    <property type="term" value="C:tripartite ATP-independent periplasmic transporter complex"/>
    <property type="evidence" value="ECO:0007669"/>
    <property type="project" value="InterPro"/>
</dbReference>
<dbReference type="Proteomes" id="UP000180235">
    <property type="component" value="Chromosome"/>
</dbReference>
<protein>
    <submittedName>
        <fullName evidence="4">TRAP dicarboxylate transporter subunit DctP</fullName>
    </submittedName>
</protein>
<dbReference type="PIRSF" id="PIRSF039026">
    <property type="entry name" value="SiaP"/>
    <property type="match status" value="1"/>
</dbReference>
<dbReference type="STRING" id="1188229.GlitD10_1392"/>
<feature type="binding site" evidence="2">
    <location>
        <position position="156"/>
    </location>
    <ligand>
        <name>substrate</name>
    </ligand>
</feature>
<keyword evidence="3" id="KW-0479">Metal-binding</keyword>
<reference evidence="4 5" key="1">
    <citation type="submission" date="2016-10" db="EMBL/GenBank/DDBJ databases">
        <title>Description of Gloeomargarita lithophora gen. nov., sp. nov., a thylakoid-bearing basal-branching cyanobacterium with intracellular carbonates, and proposal for Gloeomargaritales ord. nov.</title>
        <authorList>
            <person name="Moreira D."/>
            <person name="Tavera R."/>
            <person name="Benzerara K."/>
            <person name="Skouri-Panet F."/>
            <person name="Couradeau E."/>
            <person name="Gerard E."/>
            <person name="Loussert C."/>
            <person name="Novelo E."/>
            <person name="Zivanovic Y."/>
            <person name="Lopez-Garcia P."/>
        </authorList>
    </citation>
    <scope>NUCLEOTIDE SEQUENCE [LARGE SCALE GENOMIC DNA]</scope>
    <source>
        <strain evidence="4 5">D10</strain>
    </source>
</reference>
<evidence type="ECO:0000256" key="3">
    <source>
        <dbReference type="PIRSR" id="PIRSR039026-2"/>
    </source>
</evidence>
<dbReference type="OrthoDB" id="9780733at2"/>
<keyword evidence="1" id="KW-0732">Signal</keyword>
<feature type="binding site" evidence="3">
    <location>
        <position position="214"/>
    </location>
    <ligand>
        <name>substrate</name>
    </ligand>
</feature>
<organism evidence="4 5">
    <name type="scientific">Gloeomargarita lithophora Alchichica-D10</name>
    <dbReference type="NCBI Taxonomy" id="1188229"/>
    <lineage>
        <taxon>Bacteria</taxon>
        <taxon>Bacillati</taxon>
        <taxon>Cyanobacteriota</taxon>
        <taxon>Cyanophyceae</taxon>
        <taxon>Gloeomargaritales</taxon>
        <taxon>Gloeomargaritaceae</taxon>
        <taxon>Gloeomargarita</taxon>
    </lineage>
</organism>
<evidence type="ECO:0000313" key="5">
    <source>
        <dbReference type="Proteomes" id="UP000180235"/>
    </source>
</evidence>
<dbReference type="Gene3D" id="3.40.190.10">
    <property type="entry name" value="Periplasmic binding protein-like II"/>
    <property type="match status" value="1"/>
</dbReference>
<dbReference type="GO" id="GO:0055085">
    <property type="term" value="P:transmembrane transport"/>
    <property type="evidence" value="ECO:0007669"/>
    <property type="project" value="InterPro"/>
</dbReference>
<evidence type="ECO:0000256" key="1">
    <source>
        <dbReference type="ARBA" id="ARBA00022729"/>
    </source>
</evidence>
<dbReference type="PANTHER" id="PTHR33376:SF5">
    <property type="entry name" value="EXTRACYTOPLASMIC SOLUTE RECEPTOR PROTEIN"/>
    <property type="match status" value="1"/>
</dbReference>
<sequence length="359" mass="39554">MRRRFGLAGFGVLTVTACSRKQAPAVITQPRVRWRLVTSWPASLDTLFGGVRTLAAQVKQLTDGRFTLTPFAAGEIVPGLQVLDAVRSGTVEAGHTASYYYLGQNPALAFGTGVPFGLTPQQQNAWWYAGGGLAAMQSLYQDFGVITFPAGNTGAQMGGWFRREVPRLSDLKGLKMRLPGLGGKVMAQMGVNVQVLPGSELFLALERGALDAAEWVGPYDDLRLGLPRAARYYYYPGWWEPGPSVELLINLRAWEQLPLSYQKALELAAQASNLALLSQYEGRNQTALQQLKTGGTQLRPYGDDILKTAWQVTQDLLADQSRRSSAFQKIYQPWRQFQKESLTWEKTGSLSTIMGFAQP</sequence>
<feature type="binding site" evidence="3">
    <location>
        <position position="215"/>
    </location>
    <ligand>
        <name>Na(+)</name>
        <dbReference type="ChEBI" id="CHEBI:29101"/>
    </ligand>
</feature>
<feature type="binding site" evidence="2">
    <location>
        <position position="177"/>
    </location>
    <ligand>
        <name>substrate</name>
    </ligand>
</feature>
<dbReference type="InterPro" id="IPR038404">
    <property type="entry name" value="TRAP_DctP_sf"/>
</dbReference>
<dbReference type="GO" id="GO:0046872">
    <property type="term" value="F:metal ion binding"/>
    <property type="evidence" value="ECO:0007669"/>
    <property type="project" value="UniProtKB-KW"/>
</dbReference>
<dbReference type="Pfam" id="PF03480">
    <property type="entry name" value="DctP"/>
    <property type="match status" value="1"/>
</dbReference>
<evidence type="ECO:0000256" key="2">
    <source>
        <dbReference type="PIRSR" id="PIRSR039026-1"/>
    </source>
</evidence>
<accession>A0A1J0ACR6</accession>
<name>A0A1J0ACR6_9CYAN</name>
<gene>
    <name evidence="4" type="ORF">GlitD10_1392</name>
</gene>
<dbReference type="KEGG" id="glt:GlitD10_1392"/>
<dbReference type="InterPro" id="IPR018389">
    <property type="entry name" value="DctP_fam"/>
</dbReference>
<dbReference type="PROSITE" id="PS51257">
    <property type="entry name" value="PROKAR_LIPOPROTEIN"/>
    <property type="match status" value="1"/>
</dbReference>
<dbReference type="PANTHER" id="PTHR33376">
    <property type="match status" value="1"/>
</dbReference>
<proteinExistence type="predicted"/>
<keyword evidence="5" id="KW-1185">Reference proteome</keyword>
<feature type="binding site" evidence="3">
    <location>
        <position position="240"/>
    </location>
    <ligand>
        <name>substrate</name>
    </ligand>
</feature>
<dbReference type="Gene3D" id="3.40.190.170">
    <property type="entry name" value="Bacterial extracellular solute-binding protein, family 7"/>
    <property type="match status" value="1"/>
</dbReference>
<evidence type="ECO:0000313" key="4">
    <source>
        <dbReference type="EMBL" id="APB33713.1"/>
    </source>
</evidence>